<dbReference type="Pfam" id="PF13359">
    <property type="entry name" value="DDE_Tnp_4"/>
    <property type="match status" value="1"/>
</dbReference>
<sequence length="251" mass="27908">MNTTTSLDRDQILNLCELIHTSRSGNLPVAGSRVLGLFRCIQVTLLTLRHNLTQELLADIHTVSQSTISRVITVYTPLIAEALQAWVPGTGDLDPDRQYIIDGTLAPCWSWHDRPELYSGKHHTTGVNLQVACTLAGHLAWISPPLPGSVHDAKAIKESGFLTTLNAHNHIGDKGYIGLGMITPVKKPAHGELTDTDKRNNTTINRVRYLIERVIANLTTWRVLHTDYRRPYNTFETTIQAVTGLIFAYTP</sequence>
<dbReference type="Pfam" id="PF13613">
    <property type="entry name" value="HTH_Tnp_4"/>
    <property type="match status" value="1"/>
</dbReference>
<keyword evidence="2" id="KW-0479">Metal-binding</keyword>
<reference evidence="5" key="1">
    <citation type="submission" date="2021-03" db="EMBL/GenBank/DDBJ databases">
        <title>Human Oral Microbial Genomes.</title>
        <authorList>
            <person name="Johnston C.D."/>
            <person name="Chen T."/>
            <person name="Dewhirst F.E."/>
        </authorList>
    </citation>
    <scope>NUCLEOTIDE SEQUENCE</scope>
    <source>
        <strain evidence="5">F0714</strain>
    </source>
</reference>
<evidence type="ECO:0000259" key="4">
    <source>
        <dbReference type="Pfam" id="PF13613"/>
    </source>
</evidence>
<dbReference type="EMBL" id="CP072385">
    <property type="protein sequence ID" value="QUC11611.1"/>
    <property type="molecule type" value="Genomic_DNA"/>
</dbReference>
<evidence type="ECO:0000313" key="6">
    <source>
        <dbReference type="Proteomes" id="UP000677180"/>
    </source>
</evidence>
<evidence type="ECO:0000256" key="2">
    <source>
        <dbReference type="ARBA" id="ARBA00022723"/>
    </source>
</evidence>
<proteinExistence type="predicted"/>
<gene>
    <name evidence="5" type="ORF">J5A53_02610</name>
</gene>
<dbReference type="InterPro" id="IPR027805">
    <property type="entry name" value="Transposase_HTH_dom"/>
</dbReference>
<feature type="domain" description="Transposase Helix-turn-helix" evidence="4">
    <location>
        <begin position="43"/>
        <end position="83"/>
    </location>
</feature>
<name>A0AB37HZX4_9ACTN</name>
<dbReference type="RefSeq" id="WP_014847606.1">
    <property type="nucleotide sequence ID" value="NZ_CP072385.1"/>
</dbReference>
<accession>A0AB37HZX4</accession>
<dbReference type="AlphaFoldDB" id="A0AB37HZX4"/>
<dbReference type="GO" id="GO:0046872">
    <property type="term" value="F:metal ion binding"/>
    <property type="evidence" value="ECO:0007669"/>
    <property type="project" value="UniProtKB-KW"/>
</dbReference>
<evidence type="ECO:0000256" key="1">
    <source>
        <dbReference type="ARBA" id="ARBA00001968"/>
    </source>
</evidence>
<organism evidence="5 6">
    <name type="scientific">Arachnia propionica</name>
    <dbReference type="NCBI Taxonomy" id="1750"/>
    <lineage>
        <taxon>Bacteria</taxon>
        <taxon>Bacillati</taxon>
        <taxon>Actinomycetota</taxon>
        <taxon>Actinomycetes</taxon>
        <taxon>Propionibacteriales</taxon>
        <taxon>Propionibacteriaceae</taxon>
        <taxon>Arachnia</taxon>
    </lineage>
</organism>
<comment type="cofactor">
    <cofactor evidence="1">
        <name>a divalent metal cation</name>
        <dbReference type="ChEBI" id="CHEBI:60240"/>
    </cofactor>
</comment>
<evidence type="ECO:0000259" key="3">
    <source>
        <dbReference type="Pfam" id="PF13359"/>
    </source>
</evidence>
<dbReference type="InterPro" id="IPR027806">
    <property type="entry name" value="HARBI1_dom"/>
</dbReference>
<evidence type="ECO:0000313" key="5">
    <source>
        <dbReference type="EMBL" id="QUC11611.1"/>
    </source>
</evidence>
<feature type="domain" description="DDE Tnp4" evidence="3">
    <location>
        <begin position="101"/>
        <end position="245"/>
    </location>
</feature>
<dbReference type="PANTHER" id="PTHR23080">
    <property type="entry name" value="THAP DOMAIN PROTEIN"/>
    <property type="match status" value="1"/>
</dbReference>
<protein>
    <submittedName>
        <fullName evidence="5">Transposase</fullName>
    </submittedName>
</protein>
<dbReference type="Proteomes" id="UP000677180">
    <property type="component" value="Chromosome"/>
</dbReference>